<dbReference type="STRING" id="1513271.XM47_05385"/>
<evidence type="ECO:0000313" key="4">
    <source>
        <dbReference type="EMBL" id="KMT66195.1"/>
    </source>
</evidence>
<dbReference type="GO" id="GO:0046930">
    <property type="term" value="C:pore complex"/>
    <property type="evidence" value="ECO:0007669"/>
    <property type="project" value="UniProtKB-KW"/>
</dbReference>
<evidence type="ECO:0000256" key="1">
    <source>
        <dbReference type="ARBA" id="ARBA00005710"/>
    </source>
</evidence>
<comment type="caution">
    <text evidence="4">The sequence shown here is derived from an EMBL/GenBank/DDBJ whole genome shotgun (WGS) entry which is preliminary data.</text>
</comment>
<feature type="domain" description="Outer membrane protein OmpA-like transmembrane" evidence="3">
    <location>
        <begin position="34"/>
        <end position="194"/>
    </location>
</feature>
<dbReference type="GO" id="GO:0015288">
    <property type="term" value="F:porin activity"/>
    <property type="evidence" value="ECO:0007669"/>
    <property type="project" value="UniProtKB-KW"/>
</dbReference>
<sequence length="540" mass="61124">MALACDGRQYKCIFTLFIALILLPTTLSAEPTYQNNWYLGIHSGLSQTDISHAELDTAYQNISLTYLDISKQSTFYQVSVGYGLNHIFSFELGYLDLGKREISYSGLTTDLNTFHQQVSPAYVDTGKGVTTNLLLTVPVYSNLKATAMIGVFNWQNKFSLNNQVGQSLQVEQSGRSLSYGAELKYQFTDRLQLYSRIEQVNMKRHKVMNSALGIRYFFGMPTWANHASSDIKLAKTSTQAINPPNQTTHTEQPTLRQVSLAKNDSLGTKPVLSDIETTKLNDLDDNINLVDQTITDKSAQKIDKEKSLNKSNQENLVFVQDISEAESTVQYKTNLDFRQTGKLNLDFKADTYKLQKYHLEPLARLTHYIRDKEQAHILIRAGISPLDKSSLQQRARQWRVHELTQYFIRQGLLIENISFDYKELAGFSLELQQASNKTVNIETVTFKAYSDWLSSSTKKLILEAISKHASNHSQPRIHLISTRGNQTPFLGSVELTANRAELIKTIIQQKFPAIPVTVNYIVNADVQGYPPNQVSILKRL</sequence>
<proteinExistence type="inferred from homology"/>
<gene>
    <name evidence="4" type="ORF">XM47_05385</name>
</gene>
<dbReference type="RefSeq" id="WP_048690506.1">
    <property type="nucleotide sequence ID" value="NZ_KQ130484.1"/>
</dbReference>
<keyword evidence="2" id="KW-0626">Porin</keyword>
<dbReference type="AlphaFoldDB" id="A0A0J8GTV7"/>
<accession>A0A0J8GTV7</accession>
<evidence type="ECO:0000313" key="5">
    <source>
        <dbReference type="Proteomes" id="UP000037600"/>
    </source>
</evidence>
<dbReference type="EMBL" id="LAZL01000006">
    <property type="protein sequence ID" value="KMT66195.1"/>
    <property type="molecule type" value="Genomic_DNA"/>
</dbReference>
<comment type="similarity">
    <text evidence="1">Belongs to the outer membrane OOP (TC 1.B.6) superfamily. OmpA family.</text>
</comment>
<evidence type="ECO:0000259" key="3">
    <source>
        <dbReference type="Pfam" id="PF01389"/>
    </source>
</evidence>
<name>A0A0J8GTV7_9ALTE</name>
<reference evidence="4 5" key="1">
    <citation type="submission" date="2015-04" db="EMBL/GenBank/DDBJ databases">
        <title>Draft Genome Sequence of the Novel Agar-Digesting Marine Bacterium Q1.</title>
        <authorList>
            <person name="Li Y."/>
            <person name="Li D."/>
            <person name="Chen G."/>
            <person name="Du Z."/>
        </authorList>
    </citation>
    <scope>NUCLEOTIDE SEQUENCE [LARGE SCALE GENOMIC DNA]</scope>
    <source>
        <strain evidence="4 5">Q1</strain>
    </source>
</reference>
<dbReference type="InterPro" id="IPR000498">
    <property type="entry name" value="OmpA-like_TM_dom"/>
</dbReference>
<keyword evidence="2" id="KW-0812">Transmembrane</keyword>
<dbReference type="Pfam" id="PF01389">
    <property type="entry name" value="OmpA_membrane"/>
    <property type="match status" value="1"/>
</dbReference>
<keyword evidence="5" id="KW-1185">Reference proteome</keyword>
<dbReference type="Proteomes" id="UP000037600">
    <property type="component" value="Unassembled WGS sequence"/>
</dbReference>
<keyword evidence="2" id="KW-0813">Transport</keyword>
<evidence type="ECO:0000256" key="2">
    <source>
        <dbReference type="ARBA" id="ARBA00023114"/>
    </source>
</evidence>
<dbReference type="GO" id="GO:0009279">
    <property type="term" value="C:cell outer membrane"/>
    <property type="evidence" value="ECO:0007669"/>
    <property type="project" value="InterPro"/>
</dbReference>
<dbReference type="Gene3D" id="2.40.160.20">
    <property type="match status" value="1"/>
</dbReference>
<protein>
    <recommendedName>
        <fullName evidence="3">Outer membrane protein OmpA-like transmembrane domain-containing protein</fullName>
    </recommendedName>
</protein>
<dbReference type="InterPro" id="IPR011250">
    <property type="entry name" value="OMP/PagP_B-barrel"/>
</dbReference>
<keyword evidence="2" id="KW-0406">Ion transport</keyword>
<dbReference type="SUPFAM" id="SSF56925">
    <property type="entry name" value="OMPA-like"/>
    <property type="match status" value="1"/>
</dbReference>
<organism evidence="4 5">
    <name type="scientific">Catenovulum maritimum</name>
    <dbReference type="NCBI Taxonomy" id="1513271"/>
    <lineage>
        <taxon>Bacteria</taxon>
        <taxon>Pseudomonadati</taxon>
        <taxon>Pseudomonadota</taxon>
        <taxon>Gammaproteobacteria</taxon>
        <taxon>Alteromonadales</taxon>
        <taxon>Alteromonadaceae</taxon>
        <taxon>Catenovulum</taxon>
    </lineage>
</organism>